<dbReference type="KEGG" id="shx:MS3_00005832"/>
<keyword evidence="7" id="KW-0807">Transducer</keyword>
<name>A0A6A5D9A1_SCHHA</name>
<evidence type="ECO:0000256" key="7">
    <source>
        <dbReference type="ARBA" id="ARBA00023224"/>
    </source>
</evidence>
<dbReference type="InterPro" id="IPR017452">
    <property type="entry name" value="GPCR_Rhodpsn_7TM"/>
</dbReference>
<keyword evidence="11" id="KW-1185">Reference proteome</keyword>
<proteinExistence type="predicted"/>
<keyword evidence="6" id="KW-0675">Receptor</keyword>
<protein>
    <submittedName>
        <fullName evidence="10">Uncharacterized protein</fullName>
    </submittedName>
</protein>
<dbReference type="EMBL" id="AMPZ03000003">
    <property type="protein sequence ID" value="KAH9588432.1"/>
    <property type="molecule type" value="Genomic_DNA"/>
</dbReference>
<reference evidence="10" key="3">
    <citation type="submission" date="2021-06" db="EMBL/GenBank/DDBJ databases">
        <title>Chromosome-level genome assembly for S. haematobium.</title>
        <authorList>
            <person name="Stroehlein A.J."/>
        </authorList>
    </citation>
    <scope>NUCLEOTIDE SEQUENCE</scope>
</reference>
<dbReference type="Pfam" id="PF00001">
    <property type="entry name" value="7tm_1"/>
    <property type="match status" value="1"/>
</dbReference>
<dbReference type="GO" id="GO:0016020">
    <property type="term" value="C:membrane"/>
    <property type="evidence" value="ECO:0007669"/>
    <property type="project" value="UniProtKB-SubCell"/>
</dbReference>
<reference evidence="10" key="2">
    <citation type="journal article" date="2019" name="Gigascience">
        <title>High-quality Schistosoma haematobium genome achieved by single-molecule and long-range sequencing.</title>
        <authorList>
            <person name="Stroehlein A.J."/>
            <person name="Korhonen P.K."/>
            <person name="Chong T.M."/>
            <person name="Lim Y.L."/>
            <person name="Chan K.G."/>
            <person name="Webster B."/>
            <person name="Rollinson D."/>
            <person name="Brindley P.J."/>
            <person name="Gasser R.B."/>
            <person name="Young N.D."/>
        </authorList>
    </citation>
    <scope>NUCLEOTIDE SEQUENCE</scope>
</reference>
<dbReference type="SUPFAM" id="SSF81321">
    <property type="entry name" value="Family A G protein-coupled receptor-like"/>
    <property type="match status" value="1"/>
</dbReference>
<dbReference type="GeneID" id="24590958"/>
<evidence type="ECO:0000256" key="6">
    <source>
        <dbReference type="ARBA" id="ARBA00023170"/>
    </source>
</evidence>
<evidence type="ECO:0000256" key="2">
    <source>
        <dbReference type="ARBA" id="ARBA00022692"/>
    </source>
</evidence>
<reference evidence="10" key="4">
    <citation type="journal article" date="2022" name="PLoS Pathog.">
        <title>Chromosome-level genome of Schistosoma haematobium underpins genome-wide explorations of molecular variation.</title>
        <authorList>
            <person name="Stroehlein A.J."/>
            <person name="Korhonen P.K."/>
            <person name="Lee V.V."/>
            <person name="Ralph S.A."/>
            <person name="Mentink-Kane M."/>
            <person name="You H."/>
            <person name="McManus D.P."/>
            <person name="Tchuente L.T."/>
            <person name="Stothard J.R."/>
            <person name="Kaur P."/>
            <person name="Dudchenko O."/>
            <person name="Aiden E.L."/>
            <person name="Yang B."/>
            <person name="Yang H."/>
            <person name="Emery A.M."/>
            <person name="Webster B.L."/>
            <person name="Brindley P.J."/>
            <person name="Rollinson D."/>
            <person name="Chang B.C.H."/>
            <person name="Gasser R.B."/>
            <person name="Young N.D."/>
        </authorList>
    </citation>
    <scope>NUCLEOTIDE SEQUENCE</scope>
</reference>
<feature type="region of interest" description="Disordered" evidence="8">
    <location>
        <begin position="396"/>
        <end position="434"/>
    </location>
</feature>
<dbReference type="RefSeq" id="XP_012794872.2">
    <property type="nucleotide sequence ID" value="XM_012939418.2"/>
</dbReference>
<feature type="compositionally biased region" description="Basic residues" evidence="8">
    <location>
        <begin position="396"/>
        <end position="419"/>
    </location>
</feature>
<feature type="compositionally biased region" description="Polar residues" evidence="8">
    <location>
        <begin position="473"/>
        <end position="488"/>
    </location>
</feature>
<comment type="subcellular location">
    <subcellularLocation>
        <location evidence="1">Membrane</location>
        <topology evidence="1">Multi-pass membrane protein</topology>
    </subcellularLocation>
</comment>
<feature type="transmembrane region" description="Helical" evidence="9">
    <location>
        <begin position="214"/>
        <end position="232"/>
    </location>
</feature>
<gene>
    <name evidence="10" type="ORF">MS3_00005832</name>
</gene>
<keyword evidence="4" id="KW-0297">G-protein coupled receptor</keyword>
<dbReference type="AlphaFoldDB" id="A0A6A5D9A1"/>
<evidence type="ECO:0000256" key="5">
    <source>
        <dbReference type="ARBA" id="ARBA00023136"/>
    </source>
</evidence>
<evidence type="ECO:0000256" key="4">
    <source>
        <dbReference type="ARBA" id="ARBA00023040"/>
    </source>
</evidence>
<keyword evidence="2 9" id="KW-0812">Transmembrane</keyword>
<dbReference type="CTD" id="24590958"/>
<dbReference type="InterPro" id="IPR000276">
    <property type="entry name" value="GPCR_Rhodpsn"/>
</dbReference>
<feature type="region of interest" description="Disordered" evidence="8">
    <location>
        <begin position="473"/>
        <end position="499"/>
    </location>
</feature>
<evidence type="ECO:0000313" key="11">
    <source>
        <dbReference type="Proteomes" id="UP000471633"/>
    </source>
</evidence>
<evidence type="ECO:0000256" key="1">
    <source>
        <dbReference type="ARBA" id="ARBA00004141"/>
    </source>
</evidence>
<organism evidence="10 11">
    <name type="scientific">Schistosoma haematobium</name>
    <name type="common">Blood fluke</name>
    <dbReference type="NCBI Taxonomy" id="6185"/>
    <lineage>
        <taxon>Eukaryota</taxon>
        <taxon>Metazoa</taxon>
        <taxon>Spiralia</taxon>
        <taxon>Lophotrochozoa</taxon>
        <taxon>Platyhelminthes</taxon>
        <taxon>Trematoda</taxon>
        <taxon>Digenea</taxon>
        <taxon>Strigeidida</taxon>
        <taxon>Schistosomatoidea</taxon>
        <taxon>Schistosomatidae</taxon>
        <taxon>Schistosoma</taxon>
    </lineage>
</organism>
<dbReference type="PANTHER" id="PTHR24235:SF12">
    <property type="entry name" value="G-PROTEIN COUPLED RECEPTORS FAMILY 1 PROFILE DOMAIN-CONTAINING PROTEIN"/>
    <property type="match status" value="1"/>
</dbReference>
<reference evidence="10" key="1">
    <citation type="journal article" date="2012" name="Nat. Genet.">
        <title>Whole-genome sequence of Schistosoma haematobium.</title>
        <authorList>
            <person name="Young N.D."/>
            <person name="Jex A.R."/>
            <person name="Li B."/>
            <person name="Liu S."/>
            <person name="Yang L."/>
            <person name="Xiong Z."/>
            <person name="Li Y."/>
            <person name="Cantacessi C."/>
            <person name="Hall R.S."/>
            <person name="Xu X."/>
            <person name="Chen F."/>
            <person name="Wu X."/>
            <person name="Zerlotini A."/>
            <person name="Oliveira G."/>
            <person name="Hofmann A."/>
            <person name="Zhang G."/>
            <person name="Fang X."/>
            <person name="Kang Y."/>
            <person name="Campbell B.E."/>
            <person name="Loukas A."/>
            <person name="Ranganathan S."/>
            <person name="Rollinson D."/>
            <person name="Rinaldi G."/>
            <person name="Brindley P.J."/>
            <person name="Yang H."/>
            <person name="Wang J."/>
            <person name="Wang J."/>
            <person name="Gasser R.B."/>
        </authorList>
    </citation>
    <scope>NUCLEOTIDE SEQUENCE</scope>
</reference>
<keyword evidence="5 9" id="KW-0472">Membrane</keyword>
<dbReference type="PRINTS" id="PR00237">
    <property type="entry name" value="GPCRRHODOPSN"/>
</dbReference>
<sequence>MQVKTTSVTAVSASCIIYPTTTHRGNINTAIKLNYLTWITAFILASPLVYFSHITQLNHLQCTEKANNPTIQKLKVFYSLAALIIQYMTPLIIVIIVYYRICLSIRDRKLRAIQKICLSQIIHKQIHEQYHKEENILYTKENRIPYTKTQIHPHHQHYPHLQPHPHNYNDNVYCLNNNQQINKSPQKQDMILSPIPTISITSQKEAIDRRHRKAIILSTVIAIIFCLSWLPINTMNVISDIRELIIISSIDIAIKNLKINEYDHSNNNNSNSNNTRDSDITIASDSMIQHSTTNLKAINQIMSIEANNINAITVIITQALCLLLILSSACLNPILYGWLNKTFRMEFYQVLRIHSSLLHNMKSSNKNNSLDISINKNHLNHDNDLIEKTIEENLDHHHHHHHQHQQQHHHHQHHHHHYHHGEQPQQQQQQHPYQLSNDHMNKVRIEYNRSLTPTQDSCTLFSLFTSKSIELNSTPNSTHSGSINNTPKNSITNTNYSMNNNNSNGNDFLMKYIQLKNDELFNEDQISEKIIHEREFYQKLDLDHHLINITNTNINKDTRSCFVLNSNDKDNDDDDEDDDECDVIPETDSNIDLANLRYLPDITSI</sequence>
<feature type="transmembrane region" description="Helical" evidence="9">
    <location>
        <begin position="76"/>
        <end position="101"/>
    </location>
</feature>
<keyword evidence="3 9" id="KW-1133">Transmembrane helix</keyword>
<dbReference type="PROSITE" id="PS51257">
    <property type="entry name" value="PROKAR_LIPOPROTEIN"/>
    <property type="match status" value="1"/>
</dbReference>
<evidence type="ECO:0000256" key="8">
    <source>
        <dbReference type="SAM" id="MobiDB-lite"/>
    </source>
</evidence>
<dbReference type="PANTHER" id="PTHR24235">
    <property type="entry name" value="NEUROPEPTIDE Y RECEPTOR"/>
    <property type="match status" value="1"/>
</dbReference>
<evidence type="ECO:0000256" key="9">
    <source>
        <dbReference type="SAM" id="Phobius"/>
    </source>
</evidence>
<dbReference type="Proteomes" id="UP000471633">
    <property type="component" value="Unassembled WGS sequence"/>
</dbReference>
<feature type="compositionally biased region" description="Low complexity" evidence="8">
    <location>
        <begin position="423"/>
        <end position="434"/>
    </location>
</feature>
<evidence type="ECO:0000313" key="10">
    <source>
        <dbReference type="EMBL" id="KAH9588432.1"/>
    </source>
</evidence>
<evidence type="ECO:0000256" key="3">
    <source>
        <dbReference type="ARBA" id="ARBA00022989"/>
    </source>
</evidence>
<dbReference type="GO" id="GO:0004930">
    <property type="term" value="F:G protein-coupled receptor activity"/>
    <property type="evidence" value="ECO:0007669"/>
    <property type="project" value="UniProtKB-KW"/>
</dbReference>
<feature type="compositionally biased region" description="Low complexity" evidence="8">
    <location>
        <begin position="489"/>
        <end position="499"/>
    </location>
</feature>
<accession>A0A6A5D9A1</accession>
<dbReference type="PROSITE" id="PS50262">
    <property type="entry name" value="G_PROTEIN_RECEP_F1_2"/>
    <property type="match status" value="1"/>
</dbReference>
<dbReference type="Gene3D" id="1.20.1070.10">
    <property type="entry name" value="Rhodopsin 7-helix transmembrane proteins"/>
    <property type="match status" value="1"/>
</dbReference>
<feature type="transmembrane region" description="Helical" evidence="9">
    <location>
        <begin position="33"/>
        <end position="51"/>
    </location>
</feature>
<comment type="caution">
    <text evidence="10">The sequence shown here is derived from an EMBL/GenBank/DDBJ whole genome shotgun (WGS) entry which is preliminary data.</text>
</comment>